<gene>
    <name evidence="1" type="ORF">BER2_0871</name>
</gene>
<dbReference type="PANTHER" id="PTHR42928">
    <property type="entry name" value="TRICARBOXYLATE-BINDING PROTEIN"/>
    <property type="match status" value="1"/>
</dbReference>
<dbReference type="Gene3D" id="3.40.190.10">
    <property type="entry name" value="Periplasmic binding protein-like II"/>
    <property type="match status" value="1"/>
</dbReference>
<dbReference type="CDD" id="cd13578">
    <property type="entry name" value="PBP2_Bug27"/>
    <property type="match status" value="1"/>
</dbReference>
<sequence>MQMADASWTRRPPGDKNAVYLARTPTMSRTRSPARLRLWACAALLLGSAQALAYPTKPVTLVVSYPAGGSVDVAARILQQPLSQALGQPVVIETRGGAGGTIGTNHVVKSPADGHTLLITLSSHTINPAIYNKLPFDTEKDLAAVSLVASAPQILVAHPSFPAATLAELVQHGKDKTDVPYGSAGTGSPSHIAGELLKQRTGLPFVHVAYRGGAPAVIDVLGGQIPLLWVSLPAVTQHVKEGRLKALAVSTAQRTPVLPDVPTVAETLPGFEVDSWYAVFAPANTPADVIAKVQDGLIQATRDPAIQKAFLDQGAVAVGSTAQELDAQVTREIAQWKTLARQASIRVD</sequence>
<dbReference type="InterPro" id="IPR042100">
    <property type="entry name" value="Bug_dom1"/>
</dbReference>
<dbReference type="SUPFAM" id="SSF53850">
    <property type="entry name" value="Periplasmic binding protein-like II"/>
    <property type="match status" value="1"/>
</dbReference>
<proteinExistence type="predicted"/>
<organism evidence="1">
    <name type="scientific">plant metagenome</name>
    <dbReference type="NCBI Taxonomy" id="1297885"/>
    <lineage>
        <taxon>unclassified sequences</taxon>
        <taxon>metagenomes</taxon>
        <taxon>organismal metagenomes</taxon>
    </lineage>
</organism>
<dbReference type="Pfam" id="PF03401">
    <property type="entry name" value="TctC"/>
    <property type="match status" value="1"/>
</dbReference>
<dbReference type="EMBL" id="CAADIH010000014">
    <property type="protein sequence ID" value="VFR43507.1"/>
    <property type="molecule type" value="Genomic_DNA"/>
</dbReference>
<evidence type="ECO:0000313" key="1">
    <source>
        <dbReference type="EMBL" id="VFR43507.1"/>
    </source>
</evidence>
<protein>
    <submittedName>
        <fullName evidence="1">Tricarboxylate transport protein TctC</fullName>
    </submittedName>
</protein>
<dbReference type="InterPro" id="IPR005064">
    <property type="entry name" value="BUG"/>
</dbReference>
<reference evidence="1" key="1">
    <citation type="submission" date="2019-03" db="EMBL/GenBank/DDBJ databases">
        <authorList>
            <person name="Danneels B."/>
        </authorList>
    </citation>
    <scope>NUCLEOTIDE SEQUENCE</scope>
</reference>
<accession>A0A484R2X6</accession>
<dbReference type="PANTHER" id="PTHR42928:SF5">
    <property type="entry name" value="BLR1237 PROTEIN"/>
    <property type="match status" value="1"/>
</dbReference>
<dbReference type="AlphaFoldDB" id="A0A484R2X6"/>
<name>A0A484R2X6_9ZZZZ</name>
<dbReference type="PIRSF" id="PIRSF017082">
    <property type="entry name" value="YflP"/>
    <property type="match status" value="1"/>
</dbReference>
<dbReference type="Gene3D" id="3.40.190.150">
    <property type="entry name" value="Bordetella uptake gene, domain 1"/>
    <property type="match status" value="1"/>
</dbReference>